<name>A0A8K0EB44_BRALA</name>
<accession>A0A8K0EB44</accession>
<feature type="region of interest" description="Disordered" evidence="1">
    <location>
        <begin position="66"/>
        <end position="86"/>
    </location>
</feature>
<sequence>MGSLYTAADVKRWIPSIQREINFNLKQLAVPHYPERKIVEFRAEVDRLHFKYKRFIRRLRELDPSCKETPWQPRVYSKKRDRDHGK</sequence>
<gene>
    <name evidence="2" type="primary">Hypp7010</name>
    <name evidence="2" type="ORF">BLAG_LOCUS6105</name>
</gene>
<evidence type="ECO:0000256" key="1">
    <source>
        <dbReference type="SAM" id="MobiDB-lite"/>
    </source>
</evidence>
<dbReference type="AlphaFoldDB" id="A0A8K0EB44"/>
<dbReference type="OrthoDB" id="5983780at2759"/>
<dbReference type="EMBL" id="OV696698">
    <property type="protein sequence ID" value="CAH1242939.1"/>
    <property type="molecule type" value="Genomic_DNA"/>
</dbReference>
<organism evidence="2 3">
    <name type="scientific">Branchiostoma lanceolatum</name>
    <name type="common">Common lancelet</name>
    <name type="synonym">Amphioxus lanceolatum</name>
    <dbReference type="NCBI Taxonomy" id="7740"/>
    <lineage>
        <taxon>Eukaryota</taxon>
        <taxon>Metazoa</taxon>
        <taxon>Chordata</taxon>
        <taxon>Cephalochordata</taxon>
        <taxon>Leptocardii</taxon>
        <taxon>Amphioxiformes</taxon>
        <taxon>Branchiostomatidae</taxon>
        <taxon>Branchiostoma</taxon>
    </lineage>
</organism>
<evidence type="ECO:0000313" key="3">
    <source>
        <dbReference type="Proteomes" id="UP000838412"/>
    </source>
</evidence>
<evidence type="ECO:0000313" key="2">
    <source>
        <dbReference type="EMBL" id="CAH1242939.1"/>
    </source>
</evidence>
<dbReference type="Proteomes" id="UP000838412">
    <property type="component" value="Chromosome 13"/>
</dbReference>
<reference evidence="2" key="1">
    <citation type="submission" date="2022-01" db="EMBL/GenBank/DDBJ databases">
        <authorList>
            <person name="Braso-Vives M."/>
        </authorList>
    </citation>
    <scope>NUCLEOTIDE SEQUENCE</scope>
</reference>
<proteinExistence type="predicted"/>
<protein>
    <submittedName>
        <fullName evidence="2">Hypp7010 protein</fullName>
    </submittedName>
</protein>
<keyword evidence="3" id="KW-1185">Reference proteome</keyword>